<comment type="caution">
    <text evidence="1">The sequence shown here is derived from an EMBL/GenBank/DDBJ whole genome shotgun (WGS) entry which is preliminary data.</text>
</comment>
<protein>
    <submittedName>
        <fullName evidence="1">Uncharacterized protein</fullName>
    </submittedName>
</protein>
<gene>
    <name evidence="1" type="ORF">MFLAVUS_000742</name>
</gene>
<proteinExistence type="predicted"/>
<accession>A0ABP9YKJ6</accession>
<sequence length="285" mass="33037">MSMYVLERFKTIEKQKETFKDRFEEKANILLLKKDPESRVKWPWTPHGSNFKPCSPRSFKNEIKQAEAHKIKISKHSRPLYRKKSLLPSCLVKPSKSRKHVSLQEVHDRTNHEVSDLVGGFLFQNCKNIDTRKSESIQGLSLDLLDNMFVNLANISLPVIENEAELDWEYVMGNMLKLGLPQTVIDRVSERMKEANESSSAITAMNVTRPLLSDLTITTAEVEMQQEIQRLVAENEAYESKPEDEPFEDSVKWLVDLDRKDQYSKDKEIEEIHLDYTNLLNKKGA</sequence>
<evidence type="ECO:0000313" key="1">
    <source>
        <dbReference type="EMBL" id="GAA5807381.1"/>
    </source>
</evidence>
<dbReference type="EMBL" id="BAABUK010000002">
    <property type="protein sequence ID" value="GAA5807381.1"/>
    <property type="molecule type" value="Genomic_DNA"/>
</dbReference>
<reference evidence="1 2" key="1">
    <citation type="submission" date="2024-04" db="EMBL/GenBank/DDBJ databases">
        <title>genome sequences of Mucor flavus KT1a and Helicostylum pulchrum KT1b strains isolated from the surface of a dry-aged beef.</title>
        <authorList>
            <person name="Toyotome T."/>
            <person name="Hosono M."/>
            <person name="Torimaru M."/>
            <person name="Fukuda K."/>
            <person name="Mikami N."/>
        </authorList>
    </citation>
    <scope>NUCLEOTIDE SEQUENCE [LARGE SCALE GENOMIC DNA]</scope>
    <source>
        <strain evidence="1 2">KT1a</strain>
    </source>
</reference>
<organism evidence="1 2">
    <name type="scientific">Mucor flavus</name>
    <dbReference type="NCBI Taxonomy" id="439312"/>
    <lineage>
        <taxon>Eukaryota</taxon>
        <taxon>Fungi</taxon>
        <taxon>Fungi incertae sedis</taxon>
        <taxon>Mucoromycota</taxon>
        <taxon>Mucoromycotina</taxon>
        <taxon>Mucoromycetes</taxon>
        <taxon>Mucorales</taxon>
        <taxon>Mucorineae</taxon>
        <taxon>Mucoraceae</taxon>
        <taxon>Mucor</taxon>
    </lineage>
</organism>
<evidence type="ECO:0000313" key="2">
    <source>
        <dbReference type="Proteomes" id="UP001473302"/>
    </source>
</evidence>
<dbReference type="Proteomes" id="UP001473302">
    <property type="component" value="Unassembled WGS sequence"/>
</dbReference>
<name>A0ABP9YKJ6_9FUNG</name>
<keyword evidence="2" id="KW-1185">Reference proteome</keyword>